<comment type="caution">
    <text evidence="3">The sequence shown here is derived from an EMBL/GenBank/DDBJ whole genome shotgun (WGS) entry which is preliminary data.</text>
</comment>
<feature type="transmembrane region" description="Helical" evidence="1">
    <location>
        <begin position="32"/>
        <end position="55"/>
    </location>
</feature>
<evidence type="ECO:0000259" key="2">
    <source>
        <dbReference type="Pfam" id="PF01979"/>
    </source>
</evidence>
<dbReference type="InterPro" id="IPR032466">
    <property type="entry name" value="Metal_Hydrolase"/>
</dbReference>
<accession>A0AAV4ZZG5</accession>
<keyword evidence="1" id="KW-0472">Membrane</keyword>
<organism evidence="3 4">
    <name type="scientific">Clathrus columnatus</name>
    <dbReference type="NCBI Taxonomy" id="1419009"/>
    <lineage>
        <taxon>Eukaryota</taxon>
        <taxon>Fungi</taxon>
        <taxon>Dikarya</taxon>
        <taxon>Basidiomycota</taxon>
        <taxon>Agaricomycotina</taxon>
        <taxon>Agaricomycetes</taxon>
        <taxon>Phallomycetidae</taxon>
        <taxon>Phallales</taxon>
        <taxon>Clathraceae</taxon>
        <taxon>Clathrus</taxon>
    </lineage>
</organism>
<evidence type="ECO:0000313" key="3">
    <source>
        <dbReference type="EMBL" id="GJJ06667.1"/>
    </source>
</evidence>
<keyword evidence="1" id="KW-1133">Transmembrane helix</keyword>
<dbReference type="SUPFAM" id="SSF51338">
    <property type="entry name" value="Composite domain of metallo-dependent hydrolases"/>
    <property type="match status" value="1"/>
</dbReference>
<sequence length="970" mass="105640">MPELEEEGQFLPKHHATWSKESKLGKPRKNKFLPRLIIGLFCITFSYIFGYHLFWTSASNPGNPPIRVPFNFKHILSRCDEIQTIPGPPKDFEHRTQSDRFVNGTQPVLIRNATLWTGRNSGKDVIFNGAILLDKGLIKWIGEDIRANEVTKKFAGLDIVIIDAEGSWVTPGIVDAHNHAGVGPLPQLSGAQDTNSLHGITQPFLRSLDGIHTHDESYALMIAGGVTSVNILPGSANAIGGQAFPIKLRPTKERSTSAMLVEQFDSPQSSGWRQMKHACGENPSGAYSGTRMDTIWAFREIYDEAKQLVEQQDKVCTAAKSGNWNEAQTFPENLRLEALTDVLRGKVKVHTHCYEAVDLDAFVRLSNEFKFAVAAFHHASEAYLVPDLLKKAYGTPPAVALFATFSRYKREAYRGSEFAARILHDDGLRVIMKSDHSFPINARYLLHEAQQVFYFGLPSEAALQSVTTTPADVLGLGHRIGYINEGYDADVVIWDSHPLALGATPKQVYIDGIAQLPIGTNVIKKPDVYNEIPRTPNFDREAADAVKYEGLPPLIPSKQVKNLIFKNVKNVWLHDHHDGVNTSQFGIKHVPTPMTAALNGGTDVVIRNGEIVHVDSLLDLTNGDFMDYDIFDLEGGSLAPSLTTFGSPLGLTDIILEDSTGDGTVLDPLTDNIPSILREDATIIRAVDGLQFGSRDALLAYRSGVSTGIVAPSSNGVFLGLGTAFSTGMSNKVEHGAVLQHVTAVHVAIARGTKTSVSSQITALRRAILGTGQQQGDGDEKEIFRRVRMGEIPLVVNADSADVIATIISLKDEVETDGGGQLKLTISGAAEAHLLANELGQANIGVIFTPLRVTPLSWDQRRALAGPPLTNDNALGVLRAAGVTVALGSMTMWPWTARNHRFEIAWAAIMNPDITKAEALALGSINVEKLLGVNRPNHLRDMVAYHGDIFDLSAKAVGVISPVRGLVELF</sequence>
<gene>
    <name evidence="3" type="ORF">Clacol_000862</name>
</gene>
<keyword evidence="1" id="KW-0812">Transmembrane</keyword>
<dbReference type="SUPFAM" id="SSF51556">
    <property type="entry name" value="Metallo-dependent hydrolases"/>
    <property type="match status" value="1"/>
</dbReference>
<protein>
    <recommendedName>
        <fullName evidence="2">Amidohydrolase-related domain-containing protein</fullName>
    </recommendedName>
</protein>
<dbReference type="InterPro" id="IPR006680">
    <property type="entry name" value="Amidohydro-rel"/>
</dbReference>
<dbReference type="GO" id="GO:0016810">
    <property type="term" value="F:hydrolase activity, acting on carbon-nitrogen (but not peptide) bonds"/>
    <property type="evidence" value="ECO:0007669"/>
    <property type="project" value="InterPro"/>
</dbReference>
<keyword evidence="4" id="KW-1185">Reference proteome</keyword>
<reference evidence="3" key="1">
    <citation type="submission" date="2021-10" db="EMBL/GenBank/DDBJ databases">
        <title>De novo Genome Assembly of Clathrus columnatus (Basidiomycota, Fungi) Using Illumina and Nanopore Sequence Data.</title>
        <authorList>
            <person name="Ogiso-Tanaka E."/>
            <person name="Itagaki H."/>
            <person name="Hosoya T."/>
            <person name="Hosaka K."/>
        </authorList>
    </citation>
    <scope>NUCLEOTIDE SEQUENCE</scope>
    <source>
        <strain evidence="3">MO-923</strain>
    </source>
</reference>
<proteinExistence type="predicted"/>
<dbReference type="AlphaFoldDB" id="A0AAV4ZZG5"/>
<feature type="domain" description="Amidohydrolase-related" evidence="2">
    <location>
        <begin position="408"/>
        <end position="510"/>
    </location>
</feature>
<evidence type="ECO:0000313" key="4">
    <source>
        <dbReference type="Proteomes" id="UP001050691"/>
    </source>
</evidence>
<evidence type="ECO:0000256" key="1">
    <source>
        <dbReference type="SAM" id="Phobius"/>
    </source>
</evidence>
<dbReference type="InterPro" id="IPR011059">
    <property type="entry name" value="Metal-dep_hydrolase_composite"/>
</dbReference>
<name>A0AAV4ZZG5_9AGAM</name>
<dbReference type="Proteomes" id="UP001050691">
    <property type="component" value="Unassembled WGS sequence"/>
</dbReference>
<dbReference type="InterPro" id="IPR051781">
    <property type="entry name" value="Metallo-dep_Hydrolase"/>
</dbReference>
<dbReference type="PANTHER" id="PTHR43135">
    <property type="entry name" value="ALPHA-D-RIBOSE 1-METHYLPHOSPHONATE 5-TRIPHOSPHATE DIPHOSPHATASE"/>
    <property type="match status" value="1"/>
</dbReference>
<dbReference type="Gene3D" id="3.20.20.140">
    <property type="entry name" value="Metal-dependent hydrolases"/>
    <property type="match status" value="2"/>
</dbReference>
<dbReference type="Pfam" id="PF01979">
    <property type="entry name" value="Amidohydro_1"/>
    <property type="match status" value="1"/>
</dbReference>
<dbReference type="PANTHER" id="PTHR43135:SF3">
    <property type="entry name" value="ALPHA-D-RIBOSE 1-METHYLPHOSPHONATE 5-TRIPHOSPHATE DIPHOSPHATASE"/>
    <property type="match status" value="1"/>
</dbReference>
<dbReference type="EMBL" id="BPWL01000001">
    <property type="protein sequence ID" value="GJJ06667.1"/>
    <property type="molecule type" value="Genomic_DNA"/>
</dbReference>